<protein>
    <submittedName>
        <fullName evidence="3">Uncharacterized protein</fullName>
    </submittedName>
</protein>
<proteinExistence type="predicted"/>
<dbReference type="PANTHER" id="PTHR36811">
    <property type="entry name" value="OS08G0444440 PROTEIN"/>
    <property type="match status" value="1"/>
</dbReference>
<name>A0A1Q3BN02_CEPFO</name>
<sequence>MEKRKRQSLGIQKKRKSMKRNTKGLVKDVIHYLKSDSYMFAPLVSPPPSDFVAPKIAAFSATEMNERRGGDNKSLLKKIEDYLKSDSYMYAPLIVPQPITSQDKEPSWGITTKVSVIKTTLRLNQRTVRPTNVTTEGIPSKGNLPETSILGRETLGQTEMVKHMVHQNCRSSSVKGHIRQYLRCFAAFLGFVIYFFFKCE</sequence>
<dbReference type="OrthoDB" id="1080856at2759"/>
<gene>
    <name evidence="3" type="ORF">CFOL_v3_12887</name>
</gene>
<organism evidence="3 4">
    <name type="scientific">Cephalotus follicularis</name>
    <name type="common">Albany pitcher plant</name>
    <dbReference type="NCBI Taxonomy" id="3775"/>
    <lineage>
        <taxon>Eukaryota</taxon>
        <taxon>Viridiplantae</taxon>
        <taxon>Streptophyta</taxon>
        <taxon>Embryophyta</taxon>
        <taxon>Tracheophyta</taxon>
        <taxon>Spermatophyta</taxon>
        <taxon>Magnoliopsida</taxon>
        <taxon>eudicotyledons</taxon>
        <taxon>Gunneridae</taxon>
        <taxon>Pentapetalae</taxon>
        <taxon>rosids</taxon>
        <taxon>fabids</taxon>
        <taxon>Oxalidales</taxon>
        <taxon>Cephalotaceae</taxon>
        <taxon>Cephalotus</taxon>
    </lineage>
</organism>
<dbReference type="AlphaFoldDB" id="A0A1Q3BN02"/>
<comment type="caution">
    <text evidence="3">The sequence shown here is derived from an EMBL/GenBank/DDBJ whole genome shotgun (WGS) entry which is preliminary data.</text>
</comment>
<dbReference type="InParanoid" id="A0A1Q3BN02"/>
<evidence type="ECO:0000256" key="2">
    <source>
        <dbReference type="SAM" id="Phobius"/>
    </source>
</evidence>
<feature type="transmembrane region" description="Helical" evidence="2">
    <location>
        <begin position="180"/>
        <end position="197"/>
    </location>
</feature>
<keyword evidence="2" id="KW-0812">Transmembrane</keyword>
<evidence type="ECO:0000313" key="3">
    <source>
        <dbReference type="EMBL" id="GAV69386.1"/>
    </source>
</evidence>
<keyword evidence="4" id="KW-1185">Reference proteome</keyword>
<feature type="region of interest" description="Disordered" evidence="1">
    <location>
        <begin position="1"/>
        <end position="20"/>
    </location>
</feature>
<dbReference type="EMBL" id="BDDD01000719">
    <property type="protein sequence ID" value="GAV69386.1"/>
    <property type="molecule type" value="Genomic_DNA"/>
</dbReference>
<dbReference type="Proteomes" id="UP000187406">
    <property type="component" value="Unassembled WGS sequence"/>
</dbReference>
<keyword evidence="2" id="KW-0472">Membrane</keyword>
<reference evidence="4" key="1">
    <citation type="submission" date="2016-04" db="EMBL/GenBank/DDBJ databases">
        <title>Cephalotus genome sequencing.</title>
        <authorList>
            <person name="Fukushima K."/>
            <person name="Hasebe M."/>
            <person name="Fang X."/>
        </authorList>
    </citation>
    <scope>NUCLEOTIDE SEQUENCE [LARGE SCALE GENOMIC DNA]</scope>
    <source>
        <strain evidence="4">cv. St1</strain>
    </source>
</reference>
<evidence type="ECO:0000313" key="4">
    <source>
        <dbReference type="Proteomes" id="UP000187406"/>
    </source>
</evidence>
<accession>A0A1Q3BN02</accession>
<keyword evidence="2" id="KW-1133">Transmembrane helix</keyword>
<evidence type="ECO:0000256" key="1">
    <source>
        <dbReference type="SAM" id="MobiDB-lite"/>
    </source>
</evidence>
<dbReference type="PANTHER" id="PTHR36811:SF2">
    <property type="entry name" value="OS08G0444440 PROTEIN"/>
    <property type="match status" value="1"/>
</dbReference>